<evidence type="ECO:0000313" key="2">
    <source>
        <dbReference type="Proteomes" id="UP000033101"/>
    </source>
</evidence>
<name>A0A0E3SH52_9EURY</name>
<dbReference type="GeneID" id="24831825"/>
<sequence>METQNKLKTSPFTISKLAEGATYLTSDLASADEWKDLLKYSVPLGMAVEITPINYVFGEFYTTAGTTSGNIITGGMSRILKQNANGTESREIWSGSNKIFGELGDELKRPKLRVPVVVNASQKIVVQIYGLGATLDVSTSNFYIEATQYYEDI</sequence>
<protein>
    <submittedName>
        <fullName evidence="1">Uncharacterized protein</fullName>
    </submittedName>
</protein>
<organism evidence="1 2">
    <name type="scientific">Methanosarcina horonobensis HB-1 = JCM 15518</name>
    <dbReference type="NCBI Taxonomy" id="1434110"/>
    <lineage>
        <taxon>Archaea</taxon>
        <taxon>Methanobacteriati</taxon>
        <taxon>Methanobacteriota</taxon>
        <taxon>Stenosarchaea group</taxon>
        <taxon>Methanomicrobia</taxon>
        <taxon>Methanosarcinales</taxon>
        <taxon>Methanosarcinaceae</taxon>
        <taxon>Methanosarcina</taxon>
    </lineage>
</organism>
<evidence type="ECO:0000313" key="1">
    <source>
        <dbReference type="EMBL" id="AKB79018.1"/>
    </source>
</evidence>
<gene>
    <name evidence="1" type="ORF">MSHOH_2535</name>
</gene>
<keyword evidence="2" id="KW-1185">Reference proteome</keyword>
<proteinExistence type="predicted"/>
<dbReference type="PATRIC" id="fig|1434110.4.peg.3261"/>
<dbReference type="Proteomes" id="UP000033101">
    <property type="component" value="Chromosome"/>
</dbReference>
<dbReference type="RefSeq" id="WP_048140376.1">
    <property type="nucleotide sequence ID" value="NZ_BBCW01000035.1"/>
</dbReference>
<dbReference type="EMBL" id="CP009516">
    <property type="protein sequence ID" value="AKB79018.1"/>
    <property type="molecule type" value="Genomic_DNA"/>
</dbReference>
<dbReference type="STRING" id="1434110.MSHOH_2535"/>
<dbReference type="KEGG" id="mhor:MSHOH_2535"/>
<reference evidence="1 2" key="1">
    <citation type="submission" date="2014-07" db="EMBL/GenBank/DDBJ databases">
        <title>Methanogenic archaea and the global carbon cycle.</title>
        <authorList>
            <person name="Henriksen J.R."/>
            <person name="Luke J."/>
            <person name="Reinhart S."/>
            <person name="Benedict M.N."/>
            <person name="Youngblut N.D."/>
            <person name="Metcalf M.E."/>
            <person name="Whitaker R.J."/>
            <person name="Metcalf W.W."/>
        </authorList>
    </citation>
    <scope>NUCLEOTIDE SEQUENCE [LARGE SCALE GENOMIC DNA]</scope>
    <source>
        <strain evidence="1 2">HB-1</strain>
    </source>
</reference>
<accession>A0A0E3SH52</accession>
<dbReference type="HOGENOM" id="CLU_1709131_0_0_2"/>
<dbReference type="AlphaFoldDB" id="A0A0E3SH52"/>